<protein>
    <recommendedName>
        <fullName evidence="5">TrbC/VIRB2 family protein</fullName>
    </recommendedName>
</protein>
<feature type="transmembrane region" description="Helical" evidence="1">
    <location>
        <begin position="48"/>
        <end position="68"/>
    </location>
</feature>
<reference evidence="3 4" key="1">
    <citation type="submission" date="2017-03" db="EMBL/GenBank/DDBJ databases">
        <title>Foreign affairs: Plasmid Transfer between Roseobacters and Rhizobia.</title>
        <authorList>
            <person name="Bartling P."/>
            <person name="Bunk B."/>
            <person name="Overmann J."/>
            <person name="Brinkmann H."/>
            <person name="Petersen J."/>
        </authorList>
    </citation>
    <scope>NUCLEOTIDE SEQUENCE [LARGE SCALE GENOMIC DNA]</scope>
    <source>
        <strain evidence="3 4">MACL11</strain>
        <plasmid evidence="4">Plasmid pmm259</plasmid>
    </source>
</reference>
<evidence type="ECO:0000256" key="1">
    <source>
        <dbReference type="SAM" id="Phobius"/>
    </source>
</evidence>
<sequence precursor="true">MQRKCTGLLTFSGFYLAMLGPVMAQQSLGDLASNFSTTTLGPWADLLGSIAFFGGLLCIIIGIVKLVSNSRNPHQQHSPMSMLIWFLAGALLIGLPAWAGVGVTSFLGSGADTSTIDGTLRSIN</sequence>
<keyword evidence="2" id="KW-0732">Signal</keyword>
<dbReference type="EMBL" id="CP020332">
    <property type="protein sequence ID" value="AQZ54260.1"/>
    <property type="molecule type" value="Genomic_DNA"/>
</dbReference>
<dbReference type="AlphaFoldDB" id="A0A1U9Z9E9"/>
<keyword evidence="4" id="KW-1185">Reference proteome</keyword>
<feature type="chain" id="PRO_5010690001" description="TrbC/VIRB2 family protein" evidence="2">
    <location>
        <begin position="25"/>
        <end position="124"/>
    </location>
</feature>
<accession>A0A1U9Z9E9</accession>
<feature type="signal peptide" evidence="2">
    <location>
        <begin position="1"/>
        <end position="24"/>
    </location>
</feature>
<gene>
    <name evidence="3" type="ORF">Mame_04968</name>
</gene>
<evidence type="ECO:0000313" key="3">
    <source>
        <dbReference type="EMBL" id="AQZ54260.1"/>
    </source>
</evidence>
<dbReference type="OrthoDB" id="8446739at2"/>
<keyword evidence="3" id="KW-0614">Plasmid</keyword>
<dbReference type="Proteomes" id="UP000191135">
    <property type="component" value="Plasmid pMM259"/>
</dbReference>
<keyword evidence="1" id="KW-0812">Transmembrane</keyword>
<keyword evidence="1" id="KW-0472">Membrane</keyword>
<evidence type="ECO:0008006" key="5">
    <source>
        <dbReference type="Google" id="ProtNLM"/>
    </source>
</evidence>
<evidence type="ECO:0000313" key="4">
    <source>
        <dbReference type="Proteomes" id="UP000191135"/>
    </source>
</evidence>
<name>A0A1U9Z9E9_9HYPH</name>
<dbReference type="KEGG" id="mmed:Mame_04968"/>
<keyword evidence="1" id="KW-1133">Transmembrane helix</keyword>
<organism evidence="3 4">
    <name type="scientific">Martelella mediterranea DSM 17316</name>
    <dbReference type="NCBI Taxonomy" id="1122214"/>
    <lineage>
        <taxon>Bacteria</taxon>
        <taxon>Pseudomonadati</taxon>
        <taxon>Pseudomonadota</taxon>
        <taxon>Alphaproteobacteria</taxon>
        <taxon>Hyphomicrobiales</taxon>
        <taxon>Aurantimonadaceae</taxon>
        <taxon>Martelella</taxon>
    </lineage>
</organism>
<geneLocation type="plasmid" evidence="4">
    <name>pmm259</name>
</geneLocation>
<proteinExistence type="predicted"/>
<feature type="transmembrane region" description="Helical" evidence="1">
    <location>
        <begin position="80"/>
        <end position="99"/>
    </location>
</feature>
<dbReference type="RefSeq" id="WP_018067328.1">
    <property type="nucleotide sequence ID" value="NZ_AQWH01000038.1"/>
</dbReference>
<dbReference type="eggNOG" id="ENOG50319UQ">
    <property type="taxonomic scope" value="Bacteria"/>
</dbReference>
<evidence type="ECO:0000256" key="2">
    <source>
        <dbReference type="SAM" id="SignalP"/>
    </source>
</evidence>